<comment type="caution">
    <text evidence="3">The sequence shown here is derived from an EMBL/GenBank/DDBJ whole genome shotgun (WGS) entry which is preliminary data.</text>
</comment>
<reference evidence="3" key="1">
    <citation type="submission" date="2023-03" db="EMBL/GenBank/DDBJ databases">
        <title>Massive genome expansion in bonnet fungi (Mycena s.s.) driven by repeated elements and novel gene families across ecological guilds.</title>
        <authorList>
            <consortium name="Lawrence Berkeley National Laboratory"/>
            <person name="Harder C.B."/>
            <person name="Miyauchi S."/>
            <person name="Viragh M."/>
            <person name="Kuo A."/>
            <person name="Thoen E."/>
            <person name="Andreopoulos B."/>
            <person name="Lu D."/>
            <person name="Skrede I."/>
            <person name="Drula E."/>
            <person name="Henrissat B."/>
            <person name="Morin E."/>
            <person name="Kohler A."/>
            <person name="Barry K."/>
            <person name="LaButti K."/>
            <person name="Morin E."/>
            <person name="Salamov A."/>
            <person name="Lipzen A."/>
            <person name="Mereny Z."/>
            <person name="Hegedus B."/>
            <person name="Baldrian P."/>
            <person name="Stursova M."/>
            <person name="Weitz H."/>
            <person name="Taylor A."/>
            <person name="Grigoriev I.V."/>
            <person name="Nagy L.G."/>
            <person name="Martin F."/>
            <person name="Kauserud H."/>
        </authorList>
    </citation>
    <scope>NUCLEOTIDE SEQUENCE</scope>
    <source>
        <strain evidence="3">CBHHK173m</strain>
    </source>
</reference>
<evidence type="ECO:0000313" key="4">
    <source>
        <dbReference type="Proteomes" id="UP001222325"/>
    </source>
</evidence>
<evidence type="ECO:0000313" key="3">
    <source>
        <dbReference type="EMBL" id="KAJ7062986.1"/>
    </source>
</evidence>
<evidence type="ECO:0000259" key="2">
    <source>
        <dbReference type="Pfam" id="PF01693"/>
    </source>
</evidence>
<dbReference type="Pfam" id="PF01693">
    <property type="entry name" value="Cauli_VI"/>
    <property type="match status" value="2"/>
</dbReference>
<feature type="domain" description="Ribonuclease H1 N-terminal" evidence="2">
    <location>
        <begin position="267"/>
        <end position="308"/>
    </location>
</feature>
<dbReference type="InterPro" id="IPR037056">
    <property type="entry name" value="RNase_H1_N_sf"/>
</dbReference>
<proteinExistence type="predicted"/>
<dbReference type="Proteomes" id="UP001222325">
    <property type="component" value="Unassembled WGS sequence"/>
</dbReference>
<feature type="domain" description="Ribonuclease H1 N-terminal" evidence="2">
    <location>
        <begin position="186"/>
        <end position="227"/>
    </location>
</feature>
<feature type="compositionally biased region" description="Low complexity" evidence="1">
    <location>
        <begin position="112"/>
        <end position="135"/>
    </location>
</feature>
<dbReference type="EMBL" id="JARJCN010000214">
    <property type="protein sequence ID" value="KAJ7062986.1"/>
    <property type="molecule type" value="Genomic_DNA"/>
</dbReference>
<organism evidence="3 4">
    <name type="scientific">Mycena belliarum</name>
    <dbReference type="NCBI Taxonomy" id="1033014"/>
    <lineage>
        <taxon>Eukaryota</taxon>
        <taxon>Fungi</taxon>
        <taxon>Dikarya</taxon>
        <taxon>Basidiomycota</taxon>
        <taxon>Agaricomycotina</taxon>
        <taxon>Agaricomycetes</taxon>
        <taxon>Agaricomycetidae</taxon>
        <taxon>Agaricales</taxon>
        <taxon>Marasmiineae</taxon>
        <taxon>Mycenaceae</taxon>
        <taxon>Mycena</taxon>
    </lineage>
</organism>
<sequence length="331" mass="35356">MPSNDLTAAEVAALIDPANHPTPLSAQELEDLTAHLSDQEVQEVVQQLGLGALAQQLPPIVNKLLRAAHLLTVASPPEYDDDVDSIIRHLDVVSISSDEEETPVPAAPSLGPSSSTQPTSSAPPATPARTRPTSSLPSGYIVRSPQKVGPVLTWFEAGSLTLGMRAASVRRGAKKHPGSHKPRSGAYAVFFGGEVGVFEHWSDVQPRITGHGLAIYSGFKNVTAAEAALQYARSQGWTSDSSPPTSDTRTHSTYTDNPLNSDPNSRWYVVCRGVRPGVYHSYLECSLNTSGVPGNLCNAFDTQAEAEQAFTQAEEQRLVRAIPRSAPAHLI</sequence>
<feature type="region of interest" description="Disordered" evidence="1">
    <location>
        <begin position="234"/>
        <end position="258"/>
    </location>
</feature>
<dbReference type="AlphaFoldDB" id="A0AAD6TK16"/>
<dbReference type="Gene3D" id="3.40.970.10">
    <property type="entry name" value="Ribonuclease H1, N-terminal domain"/>
    <property type="match status" value="2"/>
</dbReference>
<accession>A0AAD6TK16</accession>
<name>A0AAD6TK16_9AGAR</name>
<feature type="compositionally biased region" description="Low complexity" evidence="1">
    <location>
        <begin position="238"/>
        <end position="253"/>
    </location>
</feature>
<feature type="region of interest" description="Disordered" evidence="1">
    <location>
        <begin position="97"/>
        <end position="141"/>
    </location>
</feature>
<gene>
    <name evidence="3" type="ORF">B0H15DRAFT_807851</name>
</gene>
<keyword evidence="4" id="KW-1185">Reference proteome</keyword>
<protein>
    <recommendedName>
        <fullName evidence="2">Ribonuclease H1 N-terminal domain-containing protein</fullName>
    </recommendedName>
</protein>
<dbReference type="SUPFAM" id="SSF55658">
    <property type="entry name" value="L9 N-domain-like"/>
    <property type="match status" value="2"/>
</dbReference>
<dbReference type="InterPro" id="IPR011320">
    <property type="entry name" value="RNase_H1_N"/>
</dbReference>
<dbReference type="InterPro" id="IPR009027">
    <property type="entry name" value="Ribosomal_bL9/RNase_H1_N"/>
</dbReference>
<evidence type="ECO:0000256" key="1">
    <source>
        <dbReference type="SAM" id="MobiDB-lite"/>
    </source>
</evidence>